<dbReference type="Proteomes" id="UP000626092">
    <property type="component" value="Unassembled WGS sequence"/>
</dbReference>
<evidence type="ECO:0000313" key="10">
    <source>
        <dbReference type="Proteomes" id="UP000626092"/>
    </source>
</evidence>
<dbReference type="GO" id="GO:0004252">
    <property type="term" value="F:serine-type endopeptidase activity"/>
    <property type="evidence" value="ECO:0007669"/>
    <property type="project" value="UniProtKB-EC"/>
</dbReference>
<evidence type="ECO:0000256" key="7">
    <source>
        <dbReference type="RuleBase" id="RU000549"/>
    </source>
</evidence>
<comment type="similarity">
    <text evidence="1 8">Belongs to the peptidase S14 family.</text>
</comment>
<keyword evidence="10" id="KW-1185">Reference proteome</keyword>
<evidence type="ECO:0000256" key="3">
    <source>
        <dbReference type="ARBA" id="ARBA00022801"/>
    </source>
</evidence>
<dbReference type="PROSITE" id="PS00381">
    <property type="entry name" value="CLP_PROTEASE_SER"/>
    <property type="match status" value="1"/>
</dbReference>
<dbReference type="EC" id="3.4.21.92" evidence="7"/>
<comment type="caution">
    <text evidence="9">The sequence shown here is derived from an EMBL/GenBank/DDBJ whole genome shotgun (WGS) entry which is preliminary data.</text>
</comment>
<gene>
    <name evidence="9" type="ORF">RHSIM_Rhsim04G0167100</name>
</gene>
<evidence type="ECO:0000256" key="4">
    <source>
        <dbReference type="ARBA" id="ARBA00022825"/>
    </source>
</evidence>
<organism evidence="9 10">
    <name type="scientific">Rhododendron simsii</name>
    <name type="common">Sims's rhododendron</name>
    <dbReference type="NCBI Taxonomy" id="118357"/>
    <lineage>
        <taxon>Eukaryota</taxon>
        <taxon>Viridiplantae</taxon>
        <taxon>Streptophyta</taxon>
        <taxon>Embryophyta</taxon>
        <taxon>Tracheophyta</taxon>
        <taxon>Spermatophyta</taxon>
        <taxon>Magnoliopsida</taxon>
        <taxon>eudicotyledons</taxon>
        <taxon>Gunneridae</taxon>
        <taxon>Pentapetalae</taxon>
        <taxon>asterids</taxon>
        <taxon>Ericales</taxon>
        <taxon>Ericaceae</taxon>
        <taxon>Ericoideae</taxon>
        <taxon>Rhodoreae</taxon>
        <taxon>Rhododendron</taxon>
    </lineage>
</organism>
<dbReference type="GO" id="GO:0051117">
    <property type="term" value="F:ATPase binding"/>
    <property type="evidence" value="ECO:0007669"/>
    <property type="project" value="TreeGrafter"/>
</dbReference>
<evidence type="ECO:0000256" key="8">
    <source>
        <dbReference type="RuleBase" id="RU003567"/>
    </source>
</evidence>
<dbReference type="InterPro" id="IPR023562">
    <property type="entry name" value="ClpP/TepA"/>
</dbReference>
<dbReference type="InterPro" id="IPR018215">
    <property type="entry name" value="ClpP_Ser_AS"/>
</dbReference>
<dbReference type="PROSITE" id="PS00382">
    <property type="entry name" value="CLP_PROTEASE_HIS"/>
    <property type="match status" value="1"/>
</dbReference>
<dbReference type="GO" id="GO:0004176">
    <property type="term" value="F:ATP-dependent peptidase activity"/>
    <property type="evidence" value="ECO:0007669"/>
    <property type="project" value="InterPro"/>
</dbReference>
<dbReference type="EMBL" id="WJXA01000004">
    <property type="protein sequence ID" value="KAF7144520.1"/>
    <property type="molecule type" value="Genomic_DNA"/>
</dbReference>
<accession>A0A834HAD2</accession>
<dbReference type="GO" id="GO:0009368">
    <property type="term" value="C:endopeptidase Clp complex"/>
    <property type="evidence" value="ECO:0007669"/>
    <property type="project" value="TreeGrafter"/>
</dbReference>
<dbReference type="CDD" id="cd07017">
    <property type="entry name" value="S14_ClpP_2"/>
    <property type="match status" value="1"/>
</dbReference>
<evidence type="ECO:0000256" key="6">
    <source>
        <dbReference type="PROSITE-ProRule" id="PRU10086"/>
    </source>
</evidence>
<name>A0A834HAD2_RHOSS</name>
<evidence type="ECO:0000313" key="9">
    <source>
        <dbReference type="EMBL" id="KAF7144520.1"/>
    </source>
</evidence>
<evidence type="ECO:0000256" key="1">
    <source>
        <dbReference type="ARBA" id="ARBA00007039"/>
    </source>
</evidence>
<dbReference type="AlphaFoldDB" id="A0A834HAD2"/>
<dbReference type="PANTHER" id="PTHR10381">
    <property type="entry name" value="ATP-DEPENDENT CLP PROTEASE PROTEOLYTIC SUBUNIT"/>
    <property type="match status" value="1"/>
</dbReference>
<dbReference type="InterPro" id="IPR001907">
    <property type="entry name" value="ClpP"/>
</dbReference>
<keyword evidence="4 7" id="KW-0720">Serine protease</keyword>
<evidence type="ECO:0000256" key="2">
    <source>
        <dbReference type="ARBA" id="ARBA00022670"/>
    </source>
</evidence>
<dbReference type="GO" id="GO:0006515">
    <property type="term" value="P:protein quality control for misfolded or incompletely synthesized proteins"/>
    <property type="evidence" value="ECO:0007669"/>
    <property type="project" value="TreeGrafter"/>
</dbReference>
<sequence length="411" mass="46109">MAPRAGARLLAVSEGVSVFERVKILSLLTFTTLLNVVTNRDCDERSLDDRVGSTEQAIDGVKTTLEDQRKENSGHFQPLELGRYGYDEVHADTTGEVLLCQSPKHFPNTPDDWKRDSIFRSGAHYRLYYTLILDNGGSKILFHQILFKGWDFREFSIAKPHSISWLHQGLAIYDTMQYIRSPVSTICMGQAASMGSLLLAAGAKGERRSLPHSTVMIHQPSGGYSGQAKDMTIHTKQIIRIWDSLNELYVKHTGQPIEVIQKNMDRDYFMTPEEAKEFGIIDEVIDRRQLALVADAVVNDGKDDKGPSVEGPIDHCCLSLPMAGHHLVVDQFWYGYAILPDRKPPPSNTIINAAINHHLLQEIAPPPPPSITHSFTNTTTVETHLFETPIVEATTFIYDIQKMWLLWCVGG</sequence>
<proteinExistence type="inferred from homology"/>
<dbReference type="GO" id="GO:0009532">
    <property type="term" value="C:plastid stroma"/>
    <property type="evidence" value="ECO:0007669"/>
    <property type="project" value="UniProtKB-ARBA"/>
</dbReference>
<dbReference type="InterPro" id="IPR033135">
    <property type="entry name" value="ClpP_His_AS"/>
</dbReference>
<dbReference type="Gene3D" id="3.90.226.10">
    <property type="entry name" value="2-enoyl-CoA Hydratase, Chain A, domain 1"/>
    <property type="match status" value="1"/>
</dbReference>
<evidence type="ECO:0000256" key="5">
    <source>
        <dbReference type="PROSITE-ProRule" id="PRU10085"/>
    </source>
</evidence>
<dbReference type="SUPFAM" id="SSF52096">
    <property type="entry name" value="ClpP/crotonase"/>
    <property type="match status" value="1"/>
</dbReference>
<feature type="active site" evidence="6">
    <location>
        <position position="218"/>
    </location>
</feature>
<dbReference type="PANTHER" id="PTHR10381:SF11">
    <property type="entry name" value="ATP-DEPENDENT CLP PROTEASE PROTEOLYTIC SUBUNIT, MITOCHONDRIAL"/>
    <property type="match status" value="1"/>
</dbReference>
<dbReference type="OrthoDB" id="2017408at2759"/>
<feature type="active site" evidence="5">
    <location>
        <position position="193"/>
    </location>
</feature>
<dbReference type="PRINTS" id="PR00127">
    <property type="entry name" value="CLPPROTEASEP"/>
</dbReference>
<protein>
    <recommendedName>
        <fullName evidence="8">ATP-dependent Clp protease proteolytic subunit</fullName>
        <ecNumber evidence="7">3.4.21.92</ecNumber>
    </recommendedName>
</protein>
<keyword evidence="3 7" id="KW-0378">Hydrolase</keyword>
<keyword evidence="2 7" id="KW-0645">Protease</keyword>
<dbReference type="InterPro" id="IPR029045">
    <property type="entry name" value="ClpP/crotonase-like_dom_sf"/>
</dbReference>
<dbReference type="Pfam" id="PF00574">
    <property type="entry name" value="CLP_protease"/>
    <property type="match status" value="1"/>
</dbReference>
<reference evidence="9" key="1">
    <citation type="submission" date="2019-11" db="EMBL/GenBank/DDBJ databases">
        <authorList>
            <person name="Liu Y."/>
            <person name="Hou J."/>
            <person name="Li T.-Q."/>
            <person name="Guan C.-H."/>
            <person name="Wu X."/>
            <person name="Wu H.-Z."/>
            <person name="Ling F."/>
            <person name="Zhang R."/>
            <person name="Shi X.-G."/>
            <person name="Ren J.-P."/>
            <person name="Chen E.-F."/>
            <person name="Sun J.-M."/>
        </authorList>
    </citation>
    <scope>NUCLEOTIDE SEQUENCE</scope>
    <source>
        <strain evidence="9">Adult_tree_wgs_1</strain>
        <tissue evidence="9">Leaves</tissue>
    </source>
</reference>